<accession>A0A2S7WDM5</accession>
<dbReference type="EMBL" id="MSCL01000001">
    <property type="protein sequence ID" value="PQJ75516.1"/>
    <property type="molecule type" value="Genomic_DNA"/>
</dbReference>
<organism evidence="1 2">
    <name type="scientific">Polaribacter gangjinensis</name>
    <dbReference type="NCBI Taxonomy" id="574710"/>
    <lineage>
        <taxon>Bacteria</taxon>
        <taxon>Pseudomonadati</taxon>
        <taxon>Bacteroidota</taxon>
        <taxon>Flavobacteriia</taxon>
        <taxon>Flavobacteriales</taxon>
        <taxon>Flavobacteriaceae</taxon>
    </lineage>
</organism>
<proteinExistence type="predicted"/>
<keyword evidence="2" id="KW-1185">Reference proteome</keyword>
<name>A0A2S7WDM5_9FLAO</name>
<comment type="caution">
    <text evidence="1">The sequence shown here is derived from an EMBL/GenBank/DDBJ whole genome shotgun (WGS) entry which is preliminary data.</text>
</comment>
<sequence length="493" mass="55471">MKIFDKMKAIKYILFASFIVLFLNCEKEDDKLFSNENSFVRFFLLVDNNNNVLEFPEKNGGLVAKSTYTKDNLKTLKVPVAITTGTIENSIQIGFETEVSGLTDYTISPTNSLSFTNQKRVDTIYIKVNENWDLTKNPQIKLTLTNSSNPSIAIGMPNETVSNKELIINFRETTFSYSFNINRKEILGNNQESFDFKVVFPNGFVKEDIENTALFSAPSTFNYSIVKKPITKEDEVEFTFTLNENLPDDSSLDASLTLVDVPNYVKGNNKFLDINKPIKIDRSGNPVVHFYNLSNPFYRLFGEYWRYNTNNLNCDWASTSVFPKPVIVSKDNPNGFLFSDNGTPNDASDDIYHHKFRLGFVGNFPPVGTNPFSLRNLFNGASVESPGFNLTEAIEFFPKNGNSTTEGVVNVVTQRIVIISRNSGIAYNVPISGTGTYKLVNSGNNLWKIELEILVDCSEINGEIVTINYILYNSNSYPDPDPINGSCPRVINL</sequence>
<evidence type="ECO:0000313" key="2">
    <source>
        <dbReference type="Proteomes" id="UP000237608"/>
    </source>
</evidence>
<dbReference type="Proteomes" id="UP000237608">
    <property type="component" value="Unassembled WGS sequence"/>
</dbReference>
<evidence type="ECO:0000313" key="1">
    <source>
        <dbReference type="EMBL" id="PQJ75516.1"/>
    </source>
</evidence>
<dbReference type="AlphaFoldDB" id="A0A2S7WDM5"/>
<reference evidence="1 2" key="1">
    <citation type="submission" date="2016-12" db="EMBL/GenBank/DDBJ databases">
        <title>Trade-off between light-utilization and light-protection in marine flavobacteria.</title>
        <authorList>
            <person name="Kumagai Y."/>
            <person name="Yoshizawa S."/>
            <person name="Kogure K."/>
            <person name="Iwasaki W."/>
        </authorList>
    </citation>
    <scope>NUCLEOTIDE SEQUENCE [LARGE SCALE GENOMIC DNA]</scope>
    <source>
        <strain evidence="1 2">KCTC 22729</strain>
    </source>
</reference>
<gene>
    <name evidence="1" type="ORF">BTO13_09865</name>
</gene>
<protein>
    <submittedName>
        <fullName evidence="1">Uncharacterized protein</fullName>
    </submittedName>
</protein>